<dbReference type="Gene3D" id="1.10.1740.10">
    <property type="match status" value="1"/>
</dbReference>
<dbReference type="InterPro" id="IPR013249">
    <property type="entry name" value="RNA_pol_sigma70_r4_t2"/>
</dbReference>
<evidence type="ECO:0000256" key="6">
    <source>
        <dbReference type="SAM" id="MobiDB-lite"/>
    </source>
</evidence>
<organism evidence="9">
    <name type="scientific">Arthrobacter saudimassiliensis</name>
    <dbReference type="NCBI Taxonomy" id="1461584"/>
    <lineage>
        <taxon>Bacteria</taxon>
        <taxon>Bacillati</taxon>
        <taxon>Actinomycetota</taxon>
        <taxon>Actinomycetes</taxon>
        <taxon>Micrococcales</taxon>
        <taxon>Micrococcaceae</taxon>
        <taxon>Arthrobacter</taxon>
    </lineage>
</organism>
<gene>
    <name evidence="9" type="primary">sigD</name>
    <name evidence="9" type="ORF">BN1051_00331</name>
</gene>
<protein>
    <submittedName>
        <fullName evidence="9">ECF RNA polymerase sigma factor SigD</fullName>
    </submittedName>
</protein>
<dbReference type="GO" id="GO:0006352">
    <property type="term" value="P:DNA-templated transcription initiation"/>
    <property type="evidence" value="ECO:0007669"/>
    <property type="project" value="InterPro"/>
</dbReference>
<keyword evidence="2" id="KW-0805">Transcription regulation</keyword>
<feature type="domain" description="RNA polymerase sigma factor 70 region 4 type 2" evidence="8">
    <location>
        <begin position="118"/>
        <end position="169"/>
    </location>
</feature>
<dbReference type="InterPro" id="IPR007627">
    <property type="entry name" value="RNA_pol_sigma70_r2"/>
</dbReference>
<evidence type="ECO:0000259" key="8">
    <source>
        <dbReference type="Pfam" id="PF08281"/>
    </source>
</evidence>
<keyword evidence="4" id="KW-0238">DNA-binding</keyword>
<sequence length="180" mass="19797">MDTSLTEHTLGQARSRDPEAMRRVYDAVAPGVLAYLTAKGCDDPEALTQDVLLTLFTKLPELRGGTQGLRTFAYSVAHARMVDDIRRRQRQPVPAPYDPDADRRSTASAEDTLMGAAAVAALLEGLPDPQREVLLLRVLADQSVEETARIMGRTSGSVKTLQRRALLALREQLTRKEAVE</sequence>
<feature type="region of interest" description="Disordered" evidence="6">
    <location>
        <begin position="88"/>
        <end position="108"/>
    </location>
</feature>
<dbReference type="AlphaFoldDB" id="A0A078MNP7"/>
<evidence type="ECO:0000256" key="4">
    <source>
        <dbReference type="ARBA" id="ARBA00023125"/>
    </source>
</evidence>
<dbReference type="InterPro" id="IPR013324">
    <property type="entry name" value="RNA_pol_sigma_r3/r4-like"/>
</dbReference>
<dbReference type="SUPFAM" id="SSF88946">
    <property type="entry name" value="Sigma2 domain of RNA polymerase sigma factors"/>
    <property type="match status" value="1"/>
</dbReference>
<name>A0A078MNP7_9MICC</name>
<evidence type="ECO:0000313" key="9">
    <source>
        <dbReference type="EMBL" id="CEA07022.1"/>
    </source>
</evidence>
<feature type="domain" description="RNA polymerase sigma-70 region 2" evidence="7">
    <location>
        <begin position="43"/>
        <end position="90"/>
    </location>
</feature>
<dbReference type="Gene3D" id="1.10.10.10">
    <property type="entry name" value="Winged helix-like DNA-binding domain superfamily/Winged helix DNA-binding domain"/>
    <property type="match status" value="1"/>
</dbReference>
<evidence type="ECO:0000256" key="2">
    <source>
        <dbReference type="ARBA" id="ARBA00023015"/>
    </source>
</evidence>
<keyword evidence="3" id="KW-0731">Sigma factor</keyword>
<dbReference type="CDD" id="cd06171">
    <property type="entry name" value="Sigma70_r4"/>
    <property type="match status" value="1"/>
</dbReference>
<dbReference type="InterPro" id="IPR014284">
    <property type="entry name" value="RNA_pol_sigma-70_dom"/>
</dbReference>
<dbReference type="EMBL" id="LN483070">
    <property type="protein sequence ID" value="CEA07022.1"/>
    <property type="molecule type" value="Genomic_DNA"/>
</dbReference>
<dbReference type="PATRIC" id="fig|1461584.3.peg.322"/>
<evidence type="ECO:0000256" key="5">
    <source>
        <dbReference type="ARBA" id="ARBA00023163"/>
    </source>
</evidence>
<evidence type="ECO:0000259" key="7">
    <source>
        <dbReference type="Pfam" id="PF04542"/>
    </source>
</evidence>
<dbReference type="InterPro" id="IPR039425">
    <property type="entry name" value="RNA_pol_sigma-70-like"/>
</dbReference>
<dbReference type="InterPro" id="IPR036388">
    <property type="entry name" value="WH-like_DNA-bd_sf"/>
</dbReference>
<keyword evidence="5" id="KW-0804">Transcription</keyword>
<dbReference type="Pfam" id="PF08281">
    <property type="entry name" value="Sigma70_r4_2"/>
    <property type="match status" value="1"/>
</dbReference>
<accession>A0A078MNP7</accession>
<dbReference type="InterPro" id="IPR013325">
    <property type="entry name" value="RNA_pol_sigma_r2"/>
</dbReference>
<dbReference type="SUPFAM" id="SSF88659">
    <property type="entry name" value="Sigma3 and sigma4 domains of RNA polymerase sigma factors"/>
    <property type="match status" value="1"/>
</dbReference>
<dbReference type="Pfam" id="PF04542">
    <property type="entry name" value="Sigma70_r2"/>
    <property type="match status" value="1"/>
</dbReference>
<evidence type="ECO:0000256" key="1">
    <source>
        <dbReference type="ARBA" id="ARBA00010641"/>
    </source>
</evidence>
<dbReference type="PANTHER" id="PTHR43133">
    <property type="entry name" value="RNA POLYMERASE ECF-TYPE SIGMA FACTO"/>
    <property type="match status" value="1"/>
</dbReference>
<evidence type="ECO:0000256" key="3">
    <source>
        <dbReference type="ARBA" id="ARBA00023082"/>
    </source>
</evidence>
<dbReference type="GO" id="GO:0003677">
    <property type="term" value="F:DNA binding"/>
    <property type="evidence" value="ECO:0007669"/>
    <property type="project" value="UniProtKB-KW"/>
</dbReference>
<proteinExistence type="inferred from homology"/>
<dbReference type="NCBIfam" id="TIGR02937">
    <property type="entry name" value="sigma70-ECF"/>
    <property type="match status" value="1"/>
</dbReference>
<dbReference type="PANTHER" id="PTHR43133:SF58">
    <property type="entry name" value="ECF RNA POLYMERASE SIGMA FACTOR SIGD"/>
    <property type="match status" value="1"/>
</dbReference>
<comment type="similarity">
    <text evidence="1">Belongs to the sigma-70 factor family. ECF subfamily.</text>
</comment>
<reference evidence="9" key="1">
    <citation type="submission" date="2014-07" db="EMBL/GenBank/DDBJ databases">
        <authorList>
            <person name="Urmite Genomes Urmite Genomes"/>
        </authorList>
    </citation>
    <scope>NUCLEOTIDE SEQUENCE</scope>
    <source>
        <strain evidence="9">11W110_air</strain>
    </source>
</reference>
<dbReference type="GO" id="GO:0016987">
    <property type="term" value="F:sigma factor activity"/>
    <property type="evidence" value="ECO:0007669"/>
    <property type="project" value="UniProtKB-KW"/>
</dbReference>